<sequence>MRTDKREGMKGMTNWAQFGILLAIYLIESVKYCLGTEIFFRRTIRRKWIFAVGFAVLTVGLLTVDFGYEEAMLFMYGVVFAGLAIGMRQGGKGKGADVFLLILLMTSLDESISAVTKFVEMESEGISRVTYLKTLIDTTIVLILLCFIWIFKKSTSKKKFALKFRLNILVEFCWVLTLIIIGMLNYTKLYIDNKNFQLVVGILVAIAYISFFILTWLLVFYYSESEKTKRELQMERHMKKQQVDYFHKLLEKEEETRKFRHDIGNHLIVLSELT</sequence>
<dbReference type="PANTHER" id="PTHR40448">
    <property type="entry name" value="TWO-COMPONENT SENSOR HISTIDINE KINASE"/>
    <property type="match status" value="1"/>
</dbReference>
<evidence type="ECO:0000256" key="1">
    <source>
        <dbReference type="SAM" id="Phobius"/>
    </source>
</evidence>
<feature type="non-terminal residue" evidence="2">
    <location>
        <position position="274"/>
    </location>
</feature>
<keyword evidence="1" id="KW-1133">Transmembrane helix</keyword>
<protein>
    <submittedName>
        <fullName evidence="2">Uncharacterized protein</fullName>
    </submittedName>
</protein>
<reference evidence="2" key="2">
    <citation type="journal article" date="2021" name="PeerJ">
        <title>Extensive microbial diversity within the chicken gut microbiome revealed by metagenomics and culture.</title>
        <authorList>
            <person name="Gilroy R."/>
            <person name="Ravi A."/>
            <person name="Getino M."/>
            <person name="Pursley I."/>
            <person name="Horton D.L."/>
            <person name="Alikhan N.F."/>
            <person name="Baker D."/>
            <person name="Gharbi K."/>
            <person name="Hall N."/>
            <person name="Watson M."/>
            <person name="Adriaenssens E.M."/>
            <person name="Foster-Nyarko E."/>
            <person name="Jarju S."/>
            <person name="Secka A."/>
            <person name="Antonio M."/>
            <person name="Oren A."/>
            <person name="Chaudhuri R.R."/>
            <person name="La Ragione R."/>
            <person name="Hildebrand F."/>
            <person name="Pallen M.J."/>
        </authorList>
    </citation>
    <scope>NUCLEOTIDE SEQUENCE</scope>
    <source>
        <strain evidence="2">ChiSjej5B23-6657</strain>
    </source>
</reference>
<name>A0A9D1EAG4_9FIRM</name>
<accession>A0A9D1EAG4</accession>
<gene>
    <name evidence="2" type="ORF">IAA55_07585</name>
</gene>
<proteinExistence type="predicted"/>
<reference evidence="2" key="1">
    <citation type="submission" date="2020-10" db="EMBL/GenBank/DDBJ databases">
        <authorList>
            <person name="Gilroy R."/>
        </authorList>
    </citation>
    <scope>NUCLEOTIDE SEQUENCE</scope>
    <source>
        <strain evidence="2">ChiSjej5B23-6657</strain>
    </source>
</reference>
<feature type="transmembrane region" description="Helical" evidence="1">
    <location>
        <begin position="46"/>
        <end position="64"/>
    </location>
</feature>
<keyword evidence="1" id="KW-0812">Transmembrane</keyword>
<dbReference type="EMBL" id="DVHM01000120">
    <property type="protein sequence ID" value="HIR71128.1"/>
    <property type="molecule type" value="Genomic_DNA"/>
</dbReference>
<feature type="transmembrane region" description="Helical" evidence="1">
    <location>
        <begin position="131"/>
        <end position="152"/>
    </location>
</feature>
<evidence type="ECO:0000313" key="2">
    <source>
        <dbReference type="EMBL" id="HIR71128.1"/>
    </source>
</evidence>
<feature type="transmembrane region" description="Helical" evidence="1">
    <location>
        <begin position="15"/>
        <end position="34"/>
    </location>
</feature>
<organism evidence="2 3">
    <name type="scientific">Candidatus Pullilachnospira gallistercoris</name>
    <dbReference type="NCBI Taxonomy" id="2840911"/>
    <lineage>
        <taxon>Bacteria</taxon>
        <taxon>Bacillati</taxon>
        <taxon>Bacillota</taxon>
        <taxon>Clostridia</taxon>
        <taxon>Lachnospirales</taxon>
        <taxon>Lachnospiraceae</taxon>
        <taxon>Lachnospiraceae incertae sedis</taxon>
        <taxon>Candidatus Pullilachnospira</taxon>
    </lineage>
</organism>
<comment type="caution">
    <text evidence="2">The sequence shown here is derived from an EMBL/GenBank/DDBJ whole genome shotgun (WGS) entry which is preliminary data.</text>
</comment>
<dbReference type="PANTHER" id="PTHR40448:SF1">
    <property type="entry name" value="TWO-COMPONENT SENSOR HISTIDINE KINASE"/>
    <property type="match status" value="1"/>
</dbReference>
<dbReference type="GO" id="GO:0042802">
    <property type="term" value="F:identical protein binding"/>
    <property type="evidence" value="ECO:0007669"/>
    <property type="project" value="TreeGrafter"/>
</dbReference>
<feature type="transmembrane region" description="Helical" evidence="1">
    <location>
        <begin position="164"/>
        <end position="186"/>
    </location>
</feature>
<dbReference type="AlphaFoldDB" id="A0A9D1EAG4"/>
<feature type="transmembrane region" description="Helical" evidence="1">
    <location>
        <begin position="198"/>
        <end position="222"/>
    </location>
</feature>
<evidence type="ECO:0000313" key="3">
    <source>
        <dbReference type="Proteomes" id="UP000823912"/>
    </source>
</evidence>
<dbReference type="Proteomes" id="UP000823912">
    <property type="component" value="Unassembled WGS sequence"/>
</dbReference>
<keyword evidence="1" id="KW-0472">Membrane</keyword>